<dbReference type="EMBL" id="BBJM01000024">
    <property type="protein sequence ID" value="GAK48287.1"/>
    <property type="molecule type" value="Genomic_DNA"/>
</dbReference>
<evidence type="ECO:0000256" key="3">
    <source>
        <dbReference type="ARBA" id="ARBA00022692"/>
    </source>
</evidence>
<dbReference type="RefSeq" id="WP_034528582.1">
    <property type="nucleotide sequence ID" value="NZ_BBJM01000024.1"/>
</dbReference>
<evidence type="ECO:0000256" key="5">
    <source>
        <dbReference type="ARBA" id="ARBA00023136"/>
    </source>
</evidence>
<evidence type="ECO:0000256" key="1">
    <source>
        <dbReference type="ARBA" id="ARBA00004141"/>
    </source>
</evidence>
<evidence type="ECO:0000256" key="2">
    <source>
        <dbReference type="ARBA" id="ARBA00009399"/>
    </source>
</evidence>
<evidence type="ECO:0000256" key="4">
    <source>
        <dbReference type="ARBA" id="ARBA00022989"/>
    </source>
</evidence>
<dbReference type="eggNOG" id="COG2246">
    <property type="taxonomic scope" value="Bacteria"/>
</dbReference>
<comment type="subcellular location">
    <subcellularLocation>
        <location evidence="1">Membrane</location>
        <topology evidence="1">Multi-pass membrane protein</topology>
    </subcellularLocation>
</comment>
<organism evidence="8 9">
    <name type="scientific">Secundilactobacillus oryzae JCM 18671</name>
    <dbReference type="NCBI Taxonomy" id="1291743"/>
    <lineage>
        <taxon>Bacteria</taxon>
        <taxon>Bacillati</taxon>
        <taxon>Bacillota</taxon>
        <taxon>Bacilli</taxon>
        <taxon>Lactobacillales</taxon>
        <taxon>Lactobacillaceae</taxon>
        <taxon>Secundilactobacillus</taxon>
    </lineage>
</organism>
<keyword evidence="5 6" id="KW-0472">Membrane</keyword>
<dbReference type="InterPro" id="IPR007267">
    <property type="entry name" value="GtrA_DPMS_TM"/>
</dbReference>
<dbReference type="STRING" id="1291743.LOSG293_240040"/>
<protein>
    <submittedName>
        <fullName evidence="8">Putative membrane protein</fullName>
    </submittedName>
</protein>
<dbReference type="AlphaFoldDB" id="A0A081BJR9"/>
<keyword evidence="3 6" id="KW-0812">Transmembrane</keyword>
<sequence length="136" mass="15734">MNKALELFKKYHDLITYVFFGGVTTVVNTVVFALCDLVMNYQIANIIAWFASVLVAYITNKLWVFNSHYETFHEAFREFYMFFGLRVASLVLDQAIMTVGISLLGWNALLVKIIDQVVVIASNYLFSKYFIFKSKK</sequence>
<dbReference type="InterPro" id="IPR051401">
    <property type="entry name" value="GtrA_CellWall_Glycosyl"/>
</dbReference>
<dbReference type="GO" id="GO:0000271">
    <property type="term" value="P:polysaccharide biosynthetic process"/>
    <property type="evidence" value="ECO:0007669"/>
    <property type="project" value="InterPro"/>
</dbReference>
<dbReference type="GO" id="GO:0005886">
    <property type="term" value="C:plasma membrane"/>
    <property type="evidence" value="ECO:0007669"/>
    <property type="project" value="TreeGrafter"/>
</dbReference>
<gene>
    <name evidence="8" type="ORF">LOSG293_240040</name>
</gene>
<evidence type="ECO:0000256" key="6">
    <source>
        <dbReference type="SAM" id="Phobius"/>
    </source>
</evidence>
<dbReference type="Proteomes" id="UP000028700">
    <property type="component" value="Unassembled WGS sequence"/>
</dbReference>
<evidence type="ECO:0000313" key="9">
    <source>
        <dbReference type="Proteomes" id="UP000028700"/>
    </source>
</evidence>
<keyword evidence="9" id="KW-1185">Reference proteome</keyword>
<dbReference type="Pfam" id="PF04138">
    <property type="entry name" value="GtrA_DPMS_TM"/>
    <property type="match status" value="1"/>
</dbReference>
<reference evidence="8" key="1">
    <citation type="journal article" date="2014" name="Genome Announc.">
        <title>Draft Genome Sequence of Lactobacillus oryzae Strain SG293T.</title>
        <authorList>
            <person name="Tanizawa Y."/>
            <person name="Fujisawa T."/>
            <person name="Mochizuki T."/>
            <person name="Kaminuma E."/>
            <person name="Nakamura Y."/>
            <person name="Tohno M."/>
        </authorList>
    </citation>
    <scope>NUCLEOTIDE SEQUENCE [LARGE SCALE GENOMIC DNA]</scope>
    <source>
        <strain evidence="8">SG293</strain>
    </source>
</reference>
<evidence type="ECO:0000259" key="7">
    <source>
        <dbReference type="Pfam" id="PF04138"/>
    </source>
</evidence>
<feature type="domain" description="GtrA/DPMS transmembrane" evidence="7">
    <location>
        <begin position="17"/>
        <end position="132"/>
    </location>
</feature>
<proteinExistence type="inferred from homology"/>
<dbReference type="PANTHER" id="PTHR38459:SF5">
    <property type="entry name" value="CELL WALL TEICHOIC ACID GLYCOSYLATION PROTEIN GTCA"/>
    <property type="match status" value="1"/>
</dbReference>
<accession>A0A081BJR9</accession>
<comment type="caution">
    <text evidence="8">The sequence shown here is derived from an EMBL/GenBank/DDBJ whole genome shotgun (WGS) entry which is preliminary data.</text>
</comment>
<comment type="similarity">
    <text evidence="2">Belongs to the GtrA family.</text>
</comment>
<dbReference type="PANTHER" id="PTHR38459">
    <property type="entry name" value="PROPHAGE BACTOPRENOL-LINKED GLUCOSE TRANSLOCASE HOMOLOG"/>
    <property type="match status" value="1"/>
</dbReference>
<evidence type="ECO:0000313" key="8">
    <source>
        <dbReference type="EMBL" id="GAK48287.1"/>
    </source>
</evidence>
<name>A0A081BJR9_9LACO</name>
<feature type="transmembrane region" description="Helical" evidence="6">
    <location>
        <begin position="40"/>
        <end position="58"/>
    </location>
</feature>
<dbReference type="OrthoDB" id="361483at2"/>
<keyword evidence="4 6" id="KW-1133">Transmembrane helix</keyword>
<feature type="transmembrane region" description="Helical" evidence="6">
    <location>
        <begin position="14"/>
        <end position="34"/>
    </location>
</feature>